<keyword evidence="2" id="KW-1185">Reference proteome</keyword>
<dbReference type="InterPro" id="IPR023214">
    <property type="entry name" value="HAD_sf"/>
</dbReference>
<dbReference type="KEGG" id="mev:Metev_1183"/>
<organism evidence="1 2">
    <name type="scientific">Methanohalobium evestigatum (strain ATCC BAA-1072 / DSM 3721 / NBRC 107634 / OCM 161 / Z-7303)</name>
    <dbReference type="NCBI Taxonomy" id="644295"/>
    <lineage>
        <taxon>Archaea</taxon>
        <taxon>Methanobacteriati</taxon>
        <taxon>Methanobacteriota</taxon>
        <taxon>Stenosarchaea group</taxon>
        <taxon>Methanomicrobia</taxon>
        <taxon>Methanosarcinales</taxon>
        <taxon>Methanosarcinaceae</taxon>
        <taxon>Methanohalobium</taxon>
    </lineage>
</organism>
<name>D7E7I6_METEZ</name>
<dbReference type="HOGENOM" id="CLU_3263767_0_0_2"/>
<reference evidence="1 2" key="1">
    <citation type="submission" date="2010-06" db="EMBL/GenBank/DDBJ databases">
        <title>Complete sequence chromosome of Methanohalobium evestigatum Z-7303.</title>
        <authorList>
            <consortium name="US DOE Joint Genome Institute"/>
            <person name="Lucas S."/>
            <person name="Copeland A."/>
            <person name="Lapidus A."/>
            <person name="Cheng J.-F."/>
            <person name="Bruce D."/>
            <person name="Goodwin L."/>
            <person name="Pitluck S."/>
            <person name="Saunders E."/>
            <person name="Detter J.C."/>
            <person name="Han C."/>
            <person name="Tapia R."/>
            <person name="Land M."/>
            <person name="Hauser L."/>
            <person name="Kyrpides N."/>
            <person name="Mikhailova N."/>
            <person name="Sieprawska-Lupa M."/>
            <person name="Whitman W.B."/>
            <person name="Anderson I."/>
            <person name="Woyke T."/>
        </authorList>
    </citation>
    <scope>NUCLEOTIDE SEQUENCE [LARGE SCALE GENOMIC DNA]</scope>
    <source>
        <strain evidence="2">ATCC BAA-1072 / DSM 3721 / NBRC 107634 / OCM 161 / Z-7303</strain>
    </source>
</reference>
<dbReference type="Proteomes" id="UP000000391">
    <property type="component" value="Chromosome"/>
</dbReference>
<sequence length="41" mass="4372">MTVDGVDDAPRLKKADVGIAVSSATAAAKYVEYIVFTKIEQ</sequence>
<dbReference type="PRINTS" id="PR00119">
    <property type="entry name" value="CATATPASE"/>
</dbReference>
<evidence type="ECO:0000313" key="1">
    <source>
        <dbReference type="EMBL" id="ADI74059.1"/>
    </source>
</evidence>
<dbReference type="InterPro" id="IPR036412">
    <property type="entry name" value="HAD-like_sf"/>
</dbReference>
<dbReference type="SUPFAM" id="SSF56784">
    <property type="entry name" value="HAD-like"/>
    <property type="match status" value="1"/>
</dbReference>
<dbReference type="Gene3D" id="3.40.50.1000">
    <property type="entry name" value="HAD superfamily/HAD-like"/>
    <property type="match status" value="1"/>
</dbReference>
<protein>
    <submittedName>
        <fullName evidence="1">Plasma-membrane proton-efflux P-type ATPase</fullName>
    </submittedName>
</protein>
<gene>
    <name evidence="1" type="ordered locus">Metev_1183</name>
</gene>
<proteinExistence type="predicted"/>
<dbReference type="EMBL" id="CP002069">
    <property type="protein sequence ID" value="ADI74059.1"/>
    <property type="molecule type" value="Genomic_DNA"/>
</dbReference>
<dbReference type="STRING" id="644295.Metev_1183"/>
<accession>D7E7I6</accession>
<evidence type="ECO:0000313" key="2">
    <source>
        <dbReference type="Proteomes" id="UP000000391"/>
    </source>
</evidence>
<dbReference type="AlphaFoldDB" id="D7E7I6"/>